<reference evidence="2" key="1">
    <citation type="submission" date="2020-11" db="EMBL/GenBank/DDBJ databases">
        <authorList>
            <consortium name="DOE Joint Genome Institute"/>
            <person name="Ahrendt S."/>
            <person name="Riley R."/>
            <person name="Andreopoulos W."/>
            <person name="Labutti K."/>
            <person name="Pangilinan J."/>
            <person name="Ruiz-Duenas F.J."/>
            <person name="Barrasa J.M."/>
            <person name="Sanchez-Garcia M."/>
            <person name="Camarero S."/>
            <person name="Miyauchi S."/>
            <person name="Serrano A."/>
            <person name="Linde D."/>
            <person name="Babiker R."/>
            <person name="Drula E."/>
            <person name="Ayuso-Fernandez I."/>
            <person name="Pacheco R."/>
            <person name="Padilla G."/>
            <person name="Ferreira P."/>
            <person name="Barriuso J."/>
            <person name="Kellner H."/>
            <person name="Castanera R."/>
            <person name="Alfaro M."/>
            <person name="Ramirez L."/>
            <person name="Pisabarro A.G."/>
            <person name="Kuo A."/>
            <person name="Tritt A."/>
            <person name="Lipzen A."/>
            <person name="He G."/>
            <person name="Yan M."/>
            <person name="Ng V."/>
            <person name="Cullen D."/>
            <person name="Martin F."/>
            <person name="Rosso M.-N."/>
            <person name="Henrissat B."/>
            <person name="Hibbett D."/>
            <person name="Martinez A.T."/>
            <person name="Grigoriev I.V."/>
        </authorList>
    </citation>
    <scope>NUCLEOTIDE SEQUENCE</scope>
    <source>
        <strain evidence="2">MF-IS2</strain>
    </source>
</reference>
<evidence type="ECO:0000256" key="1">
    <source>
        <dbReference type="SAM" id="MobiDB-lite"/>
    </source>
</evidence>
<organism evidence="2 3">
    <name type="scientific">Macrolepiota fuliginosa MF-IS2</name>
    <dbReference type="NCBI Taxonomy" id="1400762"/>
    <lineage>
        <taxon>Eukaryota</taxon>
        <taxon>Fungi</taxon>
        <taxon>Dikarya</taxon>
        <taxon>Basidiomycota</taxon>
        <taxon>Agaricomycotina</taxon>
        <taxon>Agaricomycetes</taxon>
        <taxon>Agaricomycetidae</taxon>
        <taxon>Agaricales</taxon>
        <taxon>Agaricineae</taxon>
        <taxon>Agaricaceae</taxon>
        <taxon>Macrolepiota</taxon>
    </lineage>
</organism>
<dbReference type="Proteomes" id="UP000807342">
    <property type="component" value="Unassembled WGS sequence"/>
</dbReference>
<dbReference type="AlphaFoldDB" id="A0A9P5X2P4"/>
<evidence type="ECO:0000313" key="3">
    <source>
        <dbReference type="Proteomes" id="UP000807342"/>
    </source>
</evidence>
<keyword evidence="3" id="KW-1185">Reference proteome</keyword>
<gene>
    <name evidence="2" type="ORF">P691DRAFT_764030</name>
</gene>
<comment type="caution">
    <text evidence="2">The sequence shown here is derived from an EMBL/GenBank/DDBJ whole genome shotgun (WGS) entry which is preliminary data.</text>
</comment>
<proteinExistence type="predicted"/>
<protein>
    <submittedName>
        <fullName evidence="2">Uncharacterized protein</fullName>
    </submittedName>
</protein>
<sequence length="83" mass="9321">MPSEAKLAWSTCQGVHLTELMASTYDKASKRKDYSRNVDKDKVKKVEEEKTVENELAKEKSKAGKKAEKEKSTKADDLKASKS</sequence>
<accession>A0A9P5X2P4</accession>
<feature type="region of interest" description="Disordered" evidence="1">
    <location>
        <begin position="28"/>
        <end position="83"/>
    </location>
</feature>
<dbReference type="EMBL" id="MU151443">
    <property type="protein sequence ID" value="KAF9443703.1"/>
    <property type="molecule type" value="Genomic_DNA"/>
</dbReference>
<evidence type="ECO:0000313" key="2">
    <source>
        <dbReference type="EMBL" id="KAF9443703.1"/>
    </source>
</evidence>
<name>A0A9P5X2P4_9AGAR</name>